<name>A0A1B9NI07_9MICO</name>
<dbReference type="GO" id="GO:0016887">
    <property type="term" value="F:ATP hydrolysis activity"/>
    <property type="evidence" value="ECO:0007669"/>
    <property type="project" value="InterPro"/>
</dbReference>
<comment type="caution">
    <text evidence="7">The sequence shown here is derived from an EMBL/GenBank/DDBJ whole genome shotgun (WGS) entry which is preliminary data.</text>
</comment>
<dbReference type="EMBL" id="LXMD01000005">
    <property type="protein sequence ID" value="OCG76231.1"/>
    <property type="molecule type" value="Genomic_DNA"/>
</dbReference>
<evidence type="ECO:0000313" key="7">
    <source>
        <dbReference type="EMBL" id="OCG76231.1"/>
    </source>
</evidence>
<accession>A0A1B9NI07</accession>
<dbReference type="InterPro" id="IPR038729">
    <property type="entry name" value="Rad50/SbcC_AAA"/>
</dbReference>
<proteinExistence type="inferred from homology"/>
<dbReference type="AlphaFoldDB" id="A0A1B9NI07"/>
<organism evidence="7 8">
    <name type="scientific">Microbacterium sediminis</name>
    <dbReference type="NCBI Taxonomy" id="904291"/>
    <lineage>
        <taxon>Bacteria</taxon>
        <taxon>Bacillati</taxon>
        <taxon>Actinomycetota</taxon>
        <taxon>Actinomycetes</taxon>
        <taxon>Micrococcales</taxon>
        <taxon>Microbacteriaceae</taxon>
        <taxon>Microbacterium</taxon>
    </lineage>
</organism>
<dbReference type="OrthoDB" id="9795626at2"/>
<evidence type="ECO:0000256" key="1">
    <source>
        <dbReference type="ARBA" id="ARBA00006930"/>
    </source>
</evidence>
<comment type="subunit">
    <text evidence="2">Heterodimer of SbcC and SbcD.</text>
</comment>
<dbReference type="Pfam" id="PF13476">
    <property type="entry name" value="AAA_23"/>
    <property type="match status" value="1"/>
</dbReference>
<dbReference type="SUPFAM" id="SSF52540">
    <property type="entry name" value="P-loop containing nucleoside triphosphate hydrolases"/>
    <property type="match status" value="1"/>
</dbReference>
<reference evidence="7 8" key="1">
    <citation type="submission" date="2016-05" db="EMBL/GenBank/DDBJ databases">
        <authorList>
            <person name="Lavstsen T."/>
            <person name="Jespersen J.S."/>
        </authorList>
    </citation>
    <scope>NUCLEOTIDE SEQUENCE [LARGE SCALE GENOMIC DNA]</scope>
    <source>
        <strain evidence="7 8">YLB-01</strain>
    </source>
</reference>
<evidence type="ECO:0000256" key="4">
    <source>
        <dbReference type="SAM" id="Coils"/>
    </source>
</evidence>
<feature type="region of interest" description="Disordered" evidence="5">
    <location>
        <begin position="94"/>
        <end position="113"/>
    </location>
</feature>
<keyword evidence="8" id="KW-1185">Reference proteome</keyword>
<evidence type="ECO:0000256" key="3">
    <source>
        <dbReference type="ARBA" id="ARBA00013368"/>
    </source>
</evidence>
<evidence type="ECO:0000259" key="6">
    <source>
        <dbReference type="Pfam" id="PF13476"/>
    </source>
</evidence>
<feature type="coiled-coil region" evidence="4">
    <location>
        <begin position="379"/>
        <end position="413"/>
    </location>
</feature>
<gene>
    <name evidence="7" type="ORF">A7J15_12470</name>
</gene>
<feature type="coiled-coil region" evidence="4">
    <location>
        <begin position="549"/>
        <end position="626"/>
    </location>
</feature>
<dbReference type="GO" id="GO:0006302">
    <property type="term" value="P:double-strand break repair"/>
    <property type="evidence" value="ECO:0007669"/>
    <property type="project" value="InterPro"/>
</dbReference>
<dbReference type="Gene3D" id="3.40.50.300">
    <property type="entry name" value="P-loop containing nucleotide triphosphate hydrolases"/>
    <property type="match status" value="2"/>
</dbReference>
<dbReference type="PANTHER" id="PTHR32114:SF2">
    <property type="entry name" value="ABC TRANSPORTER ABCH.3"/>
    <property type="match status" value="1"/>
</dbReference>
<evidence type="ECO:0000313" key="8">
    <source>
        <dbReference type="Proteomes" id="UP000093355"/>
    </source>
</evidence>
<evidence type="ECO:0000256" key="2">
    <source>
        <dbReference type="ARBA" id="ARBA00011322"/>
    </source>
</evidence>
<dbReference type="Proteomes" id="UP000093355">
    <property type="component" value="Unassembled WGS sequence"/>
</dbReference>
<keyword evidence="4" id="KW-0175">Coiled coil</keyword>
<feature type="coiled-coil region" evidence="4">
    <location>
        <begin position="465"/>
        <end position="492"/>
    </location>
</feature>
<dbReference type="PANTHER" id="PTHR32114">
    <property type="entry name" value="ABC TRANSPORTER ABCH.3"/>
    <property type="match status" value="1"/>
</dbReference>
<feature type="coiled-coil region" evidence="4">
    <location>
        <begin position="279"/>
        <end position="306"/>
    </location>
</feature>
<sequence length="994" mass="105474">MRIHRIEIEGFGPFRTRQTIDLDAYAADGIFLIGGRTGAGKSSILDAICFALYGSGPRYEDGDKRLRSDHAQPEDPTEVAVEFTTGGRTWRIERSPDYLRPKKRGGGSTKQPAEARMFERVGGQWIGRAARPVDVAQLVDEVIGLSQQQFLQVILLAQGRFARFLLAKNDERQALLRTLFGTKRFEDYTQELEERRKDAMARVEARSQTLDAQLAEAERTAGELIDPADAEPALEERIERLGRAALRARHLAESTDAAERTAAAALTAAEATHAERTAQRDAQQRRDAARLALAQLEARADEVDAVRAERDAAVRAEPVRGAKEAGERALAALAAATARRDEAREAWRAAGEADIAEGPEELDAFVAEAQQRIGAWRPLGEAEARLDAAAAALAELRSAAEAAAARAAELDERVGALPAERARVQDALDAATALAARAEALRASVGVLETQLAAARSIPERAEAQRQAYADLQQATRRKDEAEAHLADLQRRRFAGMAGELAAELVEGEACAVCGSTSHPAPAERGDDAVSADDIAAADAARRDAAAAYEAANAALAAADRAHADAQKDAGGRTADDLEAELTAARAELRTADDARATREALVQERAALEAEAAEHGARRDALIAERTQLDARIAAAAEALERDRAAVAEARGAAESVAARIRAEERHAALAAASAEAQREAARAEAAAAEAAERLQAAADEAGFAAVADALAALRGAGERDELDARVRAYDADLAATKATLMDLELEVLPDEPIDTAESAAAVAAAKAAWSVALAAHTEAAQRARSLEDAVERIAAAHAQIAGLAAEAAAIRRLADTVAGRAPNARRMKLETFVLAAELEEIVAAANVRLAEMSGDRYRLQHSDALAARGAASGLGLEIMDRFTGRARPPHSLSGGETFLASLALALGLAEVVTSRAGGIRLDTLFIDEGFGSLDAETLDVAMRTLDELRQGGRTVGIISHVEAMKEQIPAQLRVEQTPQGWSVVRQEALAPL</sequence>
<dbReference type="InterPro" id="IPR027417">
    <property type="entry name" value="P-loop_NTPase"/>
</dbReference>
<evidence type="ECO:0000256" key="5">
    <source>
        <dbReference type="SAM" id="MobiDB-lite"/>
    </source>
</evidence>
<dbReference type="RefSeq" id="WP_067028494.1">
    <property type="nucleotide sequence ID" value="NZ_JRNY01000013.1"/>
</dbReference>
<protein>
    <recommendedName>
        <fullName evidence="3">Nuclease SbcCD subunit C</fullName>
    </recommendedName>
</protein>
<feature type="domain" description="Rad50/SbcC-type AAA" evidence="6">
    <location>
        <begin position="5"/>
        <end position="211"/>
    </location>
</feature>
<feature type="coiled-coil region" evidence="4">
    <location>
        <begin position="661"/>
        <end position="702"/>
    </location>
</feature>
<comment type="similarity">
    <text evidence="1">Belongs to the SMC family. SbcC subfamily.</text>
</comment>
<dbReference type="STRING" id="904291.A7J15_12470"/>